<evidence type="ECO:0000313" key="2">
    <source>
        <dbReference type="EMBL" id="KAB8240462.1"/>
    </source>
</evidence>
<gene>
    <name evidence="2" type="ORF">BDV35DRAFT_398610</name>
</gene>
<organism evidence="2">
    <name type="scientific">Aspergillus flavus</name>
    <dbReference type="NCBI Taxonomy" id="5059"/>
    <lineage>
        <taxon>Eukaryota</taxon>
        <taxon>Fungi</taxon>
        <taxon>Dikarya</taxon>
        <taxon>Ascomycota</taxon>
        <taxon>Pezizomycotina</taxon>
        <taxon>Eurotiomycetes</taxon>
        <taxon>Eurotiomycetidae</taxon>
        <taxon>Eurotiales</taxon>
        <taxon>Aspergillaceae</taxon>
        <taxon>Aspergillus</taxon>
        <taxon>Aspergillus subgen. Circumdati</taxon>
    </lineage>
</organism>
<name>A0A5N6GDI6_ASPFL</name>
<dbReference type="EMBL" id="ML734739">
    <property type="protein sequence ID" value="KAB8240462.1"/>
    <property type="molecule type" value="Genomic_DNA"/>
</dbReference>
<dbReference type="Proteomes" id="UP000325434">
    <property type="component" value="Unassembled WGS sequence"/>
</dbReference>
<accession>A0A5N6GDI6</accession>
<reference evidence="2" key="1">
    <citation type="submission" date="2019-04" db="EMBL/GenBank/DDBJ databases">
        <title>Friends and foes A comparative genomics study of 23 Aspergillus species from section Flavi.</title>
        <authorList>
            <consortium name="DOE Joint Genome Institute"/>
            <person name="Kjaerbolling I."/>
            <person name="Vesth T."/>
            <person name="Frisvad J.C."/>
            <person name="Nybo J.L."/>
            <person name="Theobald S."/>
            <person name="Kildgaard S."/>
            <person name="Isbrandt T."/>
            <person name="Kuo A."/>
            <person name="Sato A."/>
            <person name="Lyhne E.K."/>
            <person name="Kogle M.E."/>
            <person name="Wiebenga A."/>
            <person name="Kun R.S."/>
            <person name="Lubbers R.J."/>
            <person name="Makela M.R."/>
            <person name="Barry K."/>
            <person name="Chovatia M."/>
            <person name="Clum A."/>
            <person name="Daum C."/>
            <person name="Haridas S."/>
            <person name="He G."/>
            <person name="LaButti K."/>
            <person name="Lipzen A."/>
            <person name="Mondo S."/>
            <person name="Riley R."/>
            <person name="Salamov A."/>
            <person name="Simmons B.A."/>
            <person name="Magnuson J.K."/>
            <person name="Henrissat B."/>
            <person name="Mortensen U.H."/>
            <person name="Larsen T.O."/>
            <person name="Devries R.P."/>
            <person name="Grigoriev I.V."/>
            <person name="Machida M."/>
            <person name="Baker S.E."/>
            <person name="Andersen M.R."/>
        </authorList>
    </citation>
    <scope>NUCLEOTIDE SEQUENCE [LARGE SCALE GENOMIC DNA]</scope>
    <source>
        <strain evidence="2">CBS 121.62</strain>
    </source>
</reference>
<protein>
    <submittedName>
        <fullName evidence="2">Uncharacterized protein</fullName>
    </submittedName>
</protein>
<evidence type="ECO:0000256" key="1">
    <source>
        <dbReference type="SAM" id="MobiDB-lite"/>
    </source>
</evidence>
<sequence>MSHPCKGAGLPVDSPETLRSHIGGIHPETRRPRAGDCHRKPNVAAAVEPVSCQRFYIAGAGSQFFAITPASQTERVQKAAQISKAEFIQSQITRRTSRISEPRLSKQSIPIEKYSSEVSLWMELTRWPEYLQGQNLASVGPLGSMPDSEKEPLLTVFIESVERLIHRAHPTIASHRINEFDQIQINTFFRRPGVWKADSDPPPPIHVSALMALDQLDEYGTWLLGQPTDSRPARGAASHQDPGGSLGAESEELQIDGRDNWIEVDL</sequence>
<proteinExistence type="predicted"/>
<feature type="region of interest" description="Disordered" evidence="1">
    <location>
        <begin position="224"/>
        <end position="252"/>
    </location>
</feature>
<dbReference type="AlphaFoldDB" id="A0A5N6GDI6"/>